<sequence>MTIEPRPIEESAFDLAPVSMWIEDFSGVRALMDEWRAEGVEDIRAFLEADLSRVAACSRRIRVIKVNARTLDLYEAQDMAHLVENLGSVFRDEMLQSHVNELSQLWAGETSFASTAVNYSLTGRRMDIQLRGTVLPGSEDSLERILLTCEDVTAREEARRRELVSRRYAEGIFEHSPVSLWVEDFSQIRHLLENLRSRGIVDLRVFTDVHPEFVRQCMGEIRVIDVNRATLEMFCAPDKRTLLSRLRDVFRDNMEQHFREQLIELWNHHYYHSREVVNYALDGTERAVIMHFAVLPGHEHDWSLVQVALTDITARKKAEAYLAYLGKHDVLTGVHNRAFYIDELNRLERQGVRPVSVAMLDLNGLKGVNDALGHDAGDQLLRRLGEVLKEAAGDTNHAARIGGDEFAVVMPRAGEPEAQAMLDTIKRLLAVNNRFHFAAPLVVSMGAASSQAGESMESLVKRADQRMYEDKRKFYSEMDRRAPPAAQSAHG</sequence>
<organism evidence="2 3">
    <name type="scientific">Cereibacter azotoformans</name>
    <dbReference type="NCBI Taxonomy" id="43057"/>
    <lineage>
        <taxon>Bacteria</taxon>
        <taxon>Pseudomonadati</taxon>
        <taxon>Pseudomonadota</taxon>
        <taxon>Alphaproteobacteria</taxon>
        <taxon>Rhodobacterales</taxon>
        <taxon>Paracoccaceae</taxon>
        <taxon>Cereibacter</taxon>
    </lineage>
</organism>
<dbReference type="InterPro" id="IPR000160">
    <property type="entry name" value="GGDEF_dom"/>
</dbReference>
<keyword evidence="3" id="KW-1185">Reference proteome</keyword>
<dbReference type="OrthoDB" id="9789238at2"/>
<name>A0A2T5K5V5_9RHOB</name>
<dbReference type="SUPFAM" id="SSF55073">
    <property type="entry name" value="Nucleotide cyclase"/>
    <property type="match status" value="1"/>
</dbReference>
<dbReference type="Proteomes" id="UP000244060">
    <property type="component" value="Unassembled WGS sequence"/>
</dbReference>
<dbReference type="PANTHER" id="PTHR44757:SF2">
    <property type="entry name" value="BIOFILM ARCHITECTURE MAINTENANCE PROTEIN MBAA"/>
    <property type="match status" value="1"/>
</dbReference>
<dbReference type="EMBL" id="QAOT01000011">
    <property type="protein sequence ID" value="PTR17815.1"/>
    <property type="molecule type" value="Genomic_DNA"/>
</dbReference>
<feature type="domain" description="GGDEF" evidence="1">
    <location>
        <begin position="353"/>
        <end position="483"/>
    </location>
</feature>
<dbReference type="NCBIfam" id="TIGR00254">
    <property type="entry name" value="GGDEF"/>
    <property type="match status" value="1"/>
</dbReference>
<dbReference type="InterPro" id="IPR052155">
    <property type="entry name" value="Biofilm_reg_signaling"/>
</dbReference>
<evidence type="ECO:0000313" key="3">
    <source>
        <dbReference type="Proteomes" id="UP000244060"/>
    </source>
</evidence>
<dbReference type="CDD" id="cd01949">
    <property type="entry name" value="GGDEF"/>
    <property type="match status" value="1"/>
</dbReference>
<dbReference type="SUPFAM" id="SSF55785">
    <property type="entry name" value="PYP-like sensor domain (PAS domain)"/>
    <property type="match status" value="1"/>
</dbReference>
<dbReference type="RefSeq" id="WP_101339871.1">
    <property type="nucleotide sequence ID" value="NZ_CP090022.1"/>
</dbReference>
<dbReference type="InterPro" id="IPR029787">
    <property type="entry name" value="Nucleotide_cyclase"/>
</dbReference>
<evidence type="ECO:0000259" key="1">
    <source>
        <dbReference type="PROSITE" id="PS50887"/>
    </source>
</evidence>
<dbReference type="Gene3D" id="3.30.70.270">
    <property type="match status" value="1"/>
</dbReference>
<dbReference type="PANTHER" id="PTHR44757">
    <property type="entry name" value="DIGUANYLATE CYCLASE DGCP"/>
    <property type="match status" value="1"/>
</dbReference>
<dbReference type="AlphaFoldDB" id="A0A2T5K5V5"/>
<dbReference type="Gene3D" id="3.30.450.20">
    <property type="entry name" value="PAS domain"/>
    <property type="match status" value="2"/>
</dbReference>
<dbReference type="PROSITE" id="PS50887">
    <property type="entry name" value="GGDEF"/>
    <property type="match status" value="1"/>
</dbReference>
<evidence type="ECO:0000313" key="2">
    <source>
        <dbReference type="EMBL" id="PTR17815.1"/>
    </source>
</evidence>
<dbReference type="InterPro" id="IPR035965">
    <property type="entry name" value="PAS-like_dom_sf"/>
</dbReference>
<protein>
    <submittedName>
        <fullName evidence="2">Diguanylate cyclase (GGDEF)-like protein</fullName>
    </submittedName>
</protein>
<gene>
    <name evidence="2" type="ORF">C8J28_111103</name>
</gene>
<proteinExistence type="predicted"/>
<dbReference type="SMART" id="SM00267">
    <property type="entry name" value="GGDEF"/>
    <property type="match status" value="1"/>
</dbReference>
<reference evidence="2 3" key="1">
    <citation type="submission" date="2018-04" db="EMBL/GenBank/DDBJ databases">
        <title>Genomic Encyclopedia of Type Strains, Phase III (KMG-III): the genomes of soil and plant-associated and newly described type strains.</title>
        <authorList>
            <person name="Whitman W."/>
        </authorList>
    </citation>
    <scope>NUCLEOTIDE SEQUENCE [LARGE SCALE GENOMIC DNA]</scope>
    <source>
        <strain evidence="2 3">KA25</strain>
    </source>
</reference>
<dbReference type="InterPro" id="IPR043128">
    <property type="entry name" value="Rev_trsase/Diguanyl_cyclase"/>
</dbReference>
<comment type="caution">
    <text evidence="2">The sequence shown here is derived from an EMBL/GenBank/DDBJ whole genome shotgun (WGS) entry which is preliminary data.</text>
</comment>
<accession>A0A2T5K5V5</accession>
<dbReference type="Pfam" id="PF00990">
    <property type="entry name" value="GGDEF"/>
    <property type="match status" value="1"/>
</dbReference>